<proteinExistence type="predicted"/>
<dbReference type="Proteomes" id="UP000183954">
    <property type="component" value="Unassembled WGS sequence"/>
</dbReference>
<evidence type="ECO:0000313" key="1">
    <source>
        <dbReference type="EMBL" id="SHI27768.1"/>
    </source>
</evidence>
<dbReference type="AlphaFoldDB" id="A0A1M5ZUF6"/>
<name>A0A1M5ZUF6_9FIRM</name>
<protein>
    <recommendedName>
        <fullName evidence="3">N-acetyltransferase domain-containing protein</fullName>
    </recommendedName>
</protein>
<reference evidence="2" key="1">
    <citation type="submission" date="2016-11" db="EMBL/GenBank/DDBJ databases">
        <authorList>
            <person name="Varghese N."/>
            <person name="Submissions S."/>
        </authorList>
    </citation>
    <scope>NUCLEOTIDE SEQUENCE [LARGE SCALE GENOMIC DNA]</scope>
    <source>
        <strain evidence="2">DSM 15449</strain>
    </source>
</reference>
<dbReference type="InterPro" id="IPR016181">
    <property type="entry name" value="Acyl_CoA_acyltransferase"/>
</dbReference>
<accession>A0A1M5ZUF6</accession>
<gene>
    <name evidence="1" type="ORF">SAMN02746098_03664</name>
</gene>
<dbReference type="Gene3D" id="3.40.630.30">
    <property type="match status" value="1"/>
</dbReference>
<evidence type="ECO:0008006" key="3">
    <source>
        <dbReference type="Google" id="ProtNLM"/>
    </source>
</evidence>
<organism evidence="1 2">
    <name type="scientific">Desulfosporosinus lacus DSM 15449</name>
    <dbReference type="NCBI Taxonomy" id="1121420"/>
    <lineage>
        <taxon>Bacteria</taxon>
        <taxon>Bacillati</taxon>
        <taxon>Bacillota</taxon>
        <taxon>Clostridia</taxon>
        <taxon>Eubacteriales</taxon>
        <taxon>Desulfitobacteriaceae</taxon>
        <taxon>Desulfosporosinus</taxon>
    </lineage>
</organism>
<dbReference type="EMBL" id="FQXJ01000015">
    <property type="protein sequence ID" value="SHI27768.1"/>
    <property type="molecule type" value="Genomic_DNA"/>
</dbReference>
<dbReference type="SUPFAM" id="SSF55729">
    <property type="entry name" value="Acyl-CoA N-acyltransferases (Nat)"/>
    <property type="match status" value="1"/>
</dbReference>
<sequence length="135" mass="15226">MLRLIEMESSVKNHLKKNDSRILIEKISGNYRDEAIKLAIEVFTDEQGIPAELVPVNDNLKPIWWCSRVGEDIIAVVAAWKKDDKWQWGRFAVDKGLRGIGIGQKMAIYSLRAVLHAVCRIGGSRIVVGRNNNTV</sequence>
<evidence type="ECO:0000313" key="2">
    <source>
        <dbReference type="Proteomes" id="UP000183954"/>
    </source>
</evidence>
<dbReference type="STRING" id="1121420.SAMN02746098_03664"/>
<keyword evidence="2" id="KW-1185">Reference proteome</keyword>